<comment type="caution">
    <text evidence="1">The sequence shown here is derived from an EMBL/GenBank/DDBJ whole genome shotgun (WGS) entry which is preliminary data.</text>
</comment>
<evidence type="ECO:0000313" key="2">
    <source>
        <dbReference type="Proteomes" id="UP000475862"/>
    </source>
</evidence>
<gene>
    <name evidence="1" type="ORF">AGLY_010142</name>
</gene>
<dbReference type="AlphaFoldDB" id="A0A6G0THD6"/>
<dbReference type="EMBL" id="VYZN01000040">
    <property type="protein sequence ID" value="KAE9531940.1"/>
    <property type="molecule type" value="Genomic_DNA"/>
</dbReference>
<keyword evidence="2" id="KW-1185">Reference proteome</keyword>
<name>A0A6G0THD6_APHGL</name>
<reference evidence="1 2" key="1">
    <citation type="submission" date="2019-08" db="EMBL/GenBank/DDBJ databases">
        <title>The genome of the soybean aphid Biotype 1, its phylome, world population structure and adaptation to the North American continent.</title>
        <authorList>
            <person name="Giordano R."/>
            <person name="Donthu R.K."/>
            <person name="Hernandez A.G."/>
            <person name="Wright C.L."/>
            <person name="Zimin A.V."/>
        </authorList>
    </citation>
    <scope>NUCLEOTIDE SEQUENCE [LARGE SCALE GENOMIC DNA]</scope>
    <source>
        <tissue evidence="1">Whole aphids</tissue>
    </source>
</reference>
<sequence length="223" mass="24803">MVLSLVNKCYWNKIYHTYLSGIKLTKKKKKKKKKKNKELTLDLHMKQIAEGTLEDVCSGDSLRFFITLAYISSKYSGGLGRGELAGRFSGLGELELTALDEESINKNHLRQKHNEDLMNHVNRHCNVPALVAHLTDHMDVPVLICHMVPLEGDIVLLTYFEESPLMPSLFSSTVAYSSELVSPPYQTAVATASEPLGVSTGKSGRLLVAEDKVAPAELLLKYK</sequence>
<proteinExistence type="predicted"/>
<dbReference type="Proteomes" id="UP000475862">
    <property type="component" value="Unassembled WGS sequence"/>
</dbReference>
<protein>
    <submittedName>
        <fullName evidence="1">Uncharacterized protein</fullName>
    </submittedName>
</protein>
<evidence type="ECO:0000313" key="1">
    <source>
        <dbReference type="EMBL" id="KAE9531940.1"/>
    </source>
</evidence>
<accession>A0A6G0THD6</accession>
<organism evidence="1 2">
    <name type="scientific">Aphis glycines</name>
    <name type="common">Soybean aphid</name>
    <dbReference type="NCBI Taxonomy" id="307491"/>
    <lineage>
        <taxon>Eukaryota</taxon>
        <taxon>Metazoa</taxon>
        <taxon>Ecdysozoa</taxon>
        <taxon>Arthropoda</taxon>
        <taxon>Hexapoda</taxon>
        <taxon>Insecta</taxon>
        <taxon>Pterygota</taxon>
        <taxon>Neoptera</taxon>
        <taxon>Paraneoptera</taxon>
        <taxon>Hemiptera</taxon>
        <taxon>Sternorrhyncha</taxon>
        <taxon>Aphidomorpha</taxon>
        <taxon>Aphidoidea</taxon>
        <taxon>Aphididae</taxon>
        <taxon>Aphidini</taxon>
        <taxon>Aphis</taxon>
        <taxon>Aphis</taxon>
    </lineage>
</organism>